<keyword evidence="2" id="KW-1185">Reference proteome</keyword>
<gene>
    <name evidence="1" type="ordered locus">Murru_2548</name>
</gene>
<evidence type="ECO:0000313" key="1">
    <source>
        <dbReference type="EMBL" id="AEM71584.1"/>
    </source>
</evidence>
<evidence type="ECO:0000313" key="2">
    <source>
        <dbReference type="Proteomes" id="UP000008908"/>
    </source>
</evidence>
<organism evidence="1 2">
    <name type="scientific">Allomuricauda ruestringensis (strain DSM 13258 / CIP 107369 / LMG 19739 / B1)</name>
    <name type="common">Muricauda ruestringensis</name>
    <dbReference type="NCBI Taxonomy" id="886377"/>
    <lineage>
        <taxon>Bacteria</taxon>
        <taxon>Pseudomonadati</taxon>
        <taxon>Bacteroidota</taxon>
        <taxon>Flavobacteriia</taxon>
        <taxon>Flavobacteriales</taxon>
        <taxon>Flavobacteriaceae</taxon>
        <taxon>Flagellimonas</taxon>
    </lineage>
</organism>
<dbReference type="Proteomes" id="UP000008908">
    <property type="component" value="Chromosome"/>
</dbReference>
<name>G2PQ78_ALLRU</name>
<protein>
    <submittedName>
        <fullName evidence="1">Uncharacterized protein</fullName>
    </submittedName>
</protein>
<dbReference type="AlphaFoldDB" id="G2PQ78"/>
<dbReference type="RefSeq" id="WP_014033865.1">
    <property type="nucleotide sequence ID" value="NC_015945.1"/>
</dbReference>
<dbReference type="eggNOG" id="ENOG503329H">
    <property type="taxonomic scope" value="Bacteria"/>
</dbReference>
<proteinExistence type="predicted"/>
<dbReference type="KEGG" id="mrs:Murru_2548"/>
<sequence>MMTLKNNTELIEKYIEGSLNPSEKVLFEAKLILSPTLLEQYHSQKKVYEMVKSYHRMKLREELETLHGTIFSDSKNSRFKLKIYKIFNL</sequence>
<accession>G2PQ78</accession>
<dbReference type="EMBL" id="CP002999">
    <property type="protein sequence ID" value="AEM71584.1"/>
    <property type="molecule type" value="Genomic_DNA"/>
</dbReference>
<dbReference type="OrthoDB" id="943949at2"/>
<reference evidence="2" key="1">
    <citation type="submission" date="2011-08" db="EMBL/GenBank/DDBJ databases">
        <title>The complete genome of Muricauda ruestringensis DSM 13258.</title>
        <authorList>
            <person name="Lucas S."/>
            <person name="Han J."/>
            <person name="Lapidus A."/>
            <person name="Bruce D."/>
            <person name="Goodwin L."/>
            <person name="Pitluck S."/>
            <person name="Peters L."/>
            <person name="Kyrpides N."/>
            <person name="Mavromatis K."/>
            <person name="Ivanova N."/>
            <person name="Ovchinnikova G."/>
            <person name="Teshima H."/>
            <person name="Detter J.C."/>
            <person name="Tapia R."/>
            <person name="Han C."/>
            <person name="Land M."/>
            <person name="Hauser L."/>
            <person name="Markowitz V."/>
            <person name="Cheng J.-F."/>
            <person name="Hugenholtz P."/>
            <person name="Woyke T."/>
            <person name="Wu D."/>
            <person name="Spring S."/>
            <person name="Schroeder M."/>
            <person name="Brambilla E."/>
            <person name="Klenk H.-P."/>
            <person name="Eisen J.A."/>
        </authorList>
    </citation>
    <scope>NUCLEOTIDE SEQUENCE [LARGE SCALE GENOMIC DNA]</scope>
    <source>
        <strain evidence="2">DSM 13258 / LMG 19739 / B1</strain>
    </source>
</reference>
<dbReference type="HOGENOM" id="CLU_188369_0_0_10"/>
<dbReference type="STRING" id="886377.Murru_2548"/>
<reference evidence="1 2" key="2">
    <citation type="journal article" date="2012" name="Stand. Genomic Sci.">
        <title>Complete genome sequence of the facultatively anaerobic, appendaged bacterium Muricauda ruestringensis type strain (B1(T)).</title>
        <authorList>
            <person name="Huntemann M."/>
            <person name="Teshima H."/>
            <person name="Lapidus A."/>
            <person name="Nolan M."/>
            <person name="Lucas S."/>
            <person name="Hammon N."/>
            <person name="Deshpande S."/>
            <person name="Cheng J.F."/>
            <person name="Tapia R."/>
            <person name="Goodwin L.A."/>
            <person name="Pitluck S."/>
            <person name="Liolios K."/>
            <person name="Pagani I."/>
            <person name="Ivanova N."/>
            <person name="Mavromatis K."/>
            <person name="Mikhailova N."/>
            <person name="Pati A."/>
            <person name="Chen A."/>
            <person name="Palaniappan K."/>
            <person name="Land M."/>
            <person name="Hauser L."/>
            <person name="Pan C."/>
            <person name="Brambilla E.M."/>
            <person name="Rohde M."/>
            <person name="Spring S."/>
            <person name="Goker M."/>
            <person name="Detter J.C."/>
            <person name="Bristow J."/>
            <person name="Eisen J.A."/>
            <person name="Markowitz V."/>
            <person name="Hugenholtz P."/>
            <person name="Kyrpides N.C."/>
            <person name="Klenk H.P."/>
            <person name="Woyke T."/>
        </authorList>
    </citation>
    <scope>NUCLEOTIDE SEQUENCE [LARGE SCALE GENOMIC DNA]</scope>
    <source>
        <strain evidence="2">DSM 13258 / LMG 19739 / B1</strain>
    </source>
</reference>